<dbReference type="Gene3D" id="6.10.340.10">
    <property type="match status" value="1"/>
</dbReference>
<evidence type="ECO:0000313" key="13">
    <source>
        <dbReference type="Proteomes" id="UP000078148"/>
    </source>
</evidence>
<evidence type="ECO:0000256" key="3">
    <source>
        <dbReference type="ARBA" id="ARBA00022692"/>
    </source>
</evidence>
<dbReference type="Proteomes" id="UP000078148">
    <property type="component" value="Chromosome"/>
</dbReference>
<dbReference type="SMART" id="SM00304">
    <property type="entry name" value="HAMP"/>
    <property type="match status" value="1"/>
</dbReference>
<dbReference type="Pfam" id="PF17202">
    <property type="entry name" value="sCache_3_3"/>
    <property type="match status" value="1"/>
</dbReference>
<dbReference type="PANTHER" id="PTHR32089">
    <property type="entry name" value="METHYL-ACCEPTING CHEMOTAXIS PROTEIN MCPB"/>
    <property type="match status" value="1"/>
</dbReference>
<comment type="similarity">
    <text evidence="7">Belongs to the methyl-accepting chemotaxis (MCP) protein family.</text>
</comment>
<dbReference type="SUPFAM" id="SSF103190">
    <property type="entry name" value="Sensory domain-like"/>
    <property type="match status" value="1"/>
</dbReference>
<evidence type="ECO:0000313" key="12">
    <source>
        <dbReference type="EMBL" id="ANF94655.1"/>
    </source>
</evidence>
<keyword evidence="3 9" id="KW-0812">Transmembrane</keyword>
<evidence type="ECO:0000256" key="6">
    <source>
        <dbReference type="ARBA" id="ARBA00023224"/>
    </source>
</evidence>
<evidence type="ECO:0000256" key="5">
    <source>
        <dbReference type="ARBA" id="ARBA00023136"/>
    </source>
</evidence>
<evidence type="ECO:0000256" key="7">
    <source>
        <dbReference type="ARBA" id="ARBA00029447"/>
    </source>
</evidence>
<reference evidence="13" key="1">
    <citation type="submission" date="2015-10" db="EMBL/GenBank/DDBJ databases">
        <title>Genome of Paenibacillus bovis sp. nov.</title>
        <authorList>
            <person name="Wu Z."/>
            <person name="Gao C."/>
            <person name="Liu Z."/>
            <person name="Zheng H."/>
        </authorList>
    </citation>
    <scope>NUCLEOTIDE SEQUENCE [LARGE SCALE GENOMIC DNA]</scope>
    <source>
        <strain evidence="13">BD3526</strain>
    </source>
</reference>
<feature type="transmembrane region" description="Helical" evidence="9">
    <location>
        <begin position="12"/>
        <end position="30"/>
    </location>
</feature>
<dbReference type="InterPro" id="IPR003660">
    <property type="entry name" value="HAMP_dom"/>
</dbReference>
<dbReference type="PROSITE" id="PS50885">
    <property type="entry name" value="HAMP"/>
    <property type="match status" value="1"/>
</dbReference>
<dbReference type="Gene3D" id="1.10.287.950">
    <property type="entry name" value="Methyl-accepting chemotaxis protein"/>
    <property type="match status" value="1"/>
</dbReference>
<dbReference type="AlphaFoldDB" id="A0A172ZAJ5"/>
<feature type="domain" description="Methyl-accepting transducer" evidence="10">
    <location>
        <begin position="282"/>
        <end position="518"/>
    </location>
</feature>
<sequence>MKRLGFREKMVIFISLVIIIGSGLLGYYAVKKADSQIVGAAQKKLLSDLDTGMLLIDAMYPGEWSERDGKLYKGTTVMNDNFDWLDNFGKKTGDTATLFLQDTRVATNVIKPDGSRAVGTKISDKVGNIVLKQGQSYTGEAEVVGQVNQAAYIPLHNAVGDIIGIWYVGVPNAPYEQASNEFERGIILFIVFEVIAAIIMIWLLTKRLLRPLVMITRAAEQVAGGSLQVKLPDVHSRDEIGRLSVSIRTMMDNLSHLMQDIRQNMYSSASQISSSSEQFSRSLEEMSSSYSQVVASNKEMNTNAEAGNRMLHDSMETMNTLTQLIDRAAVRVDGAVQDSQYTRETAQLGKETMAQTIRALDSFAESSLENARIVGQLEKYSKEIKSIAHTISGIAGSTNLLALNASIEAARAGEAGRGFAVVASEVRKLAEQASEGASSVEEFTAKMGESLQQAVDMLQQGKTHLDTGREAAHSSEEALEAIWQAVGTTAASIQEVSVIARQKVEYAQQVSGMMSKLENTVEHTLSASSQVLTISETVAHELETLAAGSEELDAMSTQLQSAVSKVLS</sequence>
<evidence type="ECO:0000256" key="2">
    <source>
        <dbReference type="ARBA" id="ARBA00022475"/>
    </source>
</evidence>
<dbReference type="KEGG" id="pbv:AR543_00475"/>
<dbReference type="PANTHER" id="PTHR32089:SF112">
    <property type="entry name" value="LYSOZYME-LIKE PROTEIN-RELATED"/>
    <property type="match status" value="1"/>
</dbReference>
<comment type="subcellular location">
    <subcellularLocation>
        <location evidence="1">Cell membrane</location>
        <topology evidence="1">Multi-pass membrane protein</topology>
    </subcellularLocation>
</comment>
<keyword evidence="2" id="KW-1003">Cell membrane</keyword>
<protein>
    <recommendedName>
        <fullName evidence="14">Chemotaxis protein</fullName>
    </recommendedName>
</protein>
<dbReference type="Pfam" id="PF00015">
    <property type="entry name" value="MCPsignal"/>
    <property type="match status" value="1"/>
</dbReference>
<evidence type="ECO:0008006" key="14">
    <source>
        <dbReference type="Google" id="ProtNLM"/>
    </source>
</evidence>
<dbReference type="GO" id="GO:0005886">
    <property type="term" value="C:plasma membrane"/>
    <property type="evidence" value="ECO:0007669"/>
    <property type="project" value="UniProtKB-SubCell"/>
</dbReference>
<dbReference type="InterPro" id="IPR029151">
    <property type="entry name" value="Sensor-like_sf"/>
</dbReference>
<dbReference type="STRING" id="1616788.AR543_00475"/>
<feature type="transmembrane region" description="Helical" evidence="9">
    <location>
        <begin position="186"/>
        <end position="205"/>
    </location>
</feature>
<proteinExistence type="inferred from homology"/>
<dbReference type="InterPro" id="IPR004089">
    <property type="entry name" value="MCPsignal_dom"/>
</dbReference>
<evidence type="ECO:0000256" key="1">
    <source>
        <dbReference type="ARBA" id="ARBA00004651"/>
    </source>
</evidence>
<dbReference type="EMBL" id="CP013023">
    <property type="protein sequence ID" value="ANF94655.1"/>
    <property type="molecule type" value="Genomic_DNA"/>
</dbReference>
<dbReference type="GO" id="GO:0007165">
    <property type="term" value="P:signal transduction"/>
    <property type="evidence" value="ECO:0007669"/>
    <property type="project" value="UniProtKB-KW"/>
</dbReference>
<evidence type="ECO:0000259" key="11">
    <source>
        <dbReference type="PROSITE" id="PS50885"/>
    </source>
</evidence>
<dbReference type="SUPFAM" id="SSF158472">
    <property type="entry name" value="HAMP domain-like"/>
    <property type="match status" value="1"/>
</dbReference>
<evidence type="ECO:0000256" key="4">
    <source>
        <dbReference type="ARBA" id="ARBA00022989"/>
    </source>
</evidence>
<reference evidence="12 13" key="2">
    <citation type="journal article" date="2016" name="Int. J. Syst. Evol. Microbiol.">
        <title>Paenibacillus bovis sp. nov., isolated from raw yak (Bos grunniens) milk.</title>
        <authorList>
            <person name="Gao C."/>
            <person name="Han J."/>
            <person name="Liu Z."/>
            <person name="Xu X."/>
            <person name="Hang F."/>
            <person name="Wu Z."/>
        </authorList>
    </citation>
    <scope>NUCLEOTIDE SEQUENCE [LARGE SCALE GENOMIC DNA]</scope>
    <source>
        <strain evidence="12 13">BD3526</strain>
    </source>
</reference>
<keyword evidence="4 9" id="KW-1133">Transmembrane helix</keyword>
<dbReference type="OrthoDB" id="9814363at2"/>
<dbReference type="CDD" id="cd06225">
    <property type="entry name" value="HAMP"/>
    <property type="match status" value="1"/>
</dbReference>
<feature type="domain" description="HAMP" evidence="11">
    <location>
        <begin position="206"/>
        <end position="259"/>
    </location>
</feature>
<keyword evidence="5 9" id="KW-0472">Membrane</keyword>
<organism evidence="12 13">
    <name type="scientific">Paenibacillus bovis</name>
    <dbReference type="NCBI Taxonomy" id="1616788"/>
    <lineage>
        <taxon>Bacteria</taxon>
        <taxon>Bacillati</taxon>
        <taxon>Bacillota</taxon>
        <taxon>Bacilli</taxon>
        <taxon>Bacillales</taxon>
        <taxon>Paenibacillaceae</taxon>
        <taxon>Paenibacillus</taxon>
    </lineage>
</organism>
<evidence type="ECO:0000256" key="9">
    <source>
        <dbReference type="SAM" id="Phobius"/>
    </source>
</evidence>
<dbReference type="PROSITE" id="PS50111">
    <property type="entry name" value="CHEMOTAXIS_TRANSDUC_2"/>
    <property type="match status" value="1"/>
</dbReference>
<dbReference type="RefSeq" id="WP_060530841.1">
    <property type="nucleotide sequence ID" value="NZ_CP013023.1"/>
</dbReference>
<dbReference type="Pfam" id="PF00672">
    <property type="entry name" value="HAMP"/>
    <property type="match status" value="1"/>
</dbReference>
<dbReference type="SMART" id="SM00283">
    <property type="entry name" value="MA"/>
    <property type="match status" value="1"/>
</dbReference>
<gene>
    <name evidence="12" type="ORF">AR543_00475</name>
</gene>
<name>A0A172ZAJ5_9BACL</name>
<dbReference type="SUPFAM" id="SSF58104">
    <property type="entry name" value="Methyl-accepting chemotaxis protein (MCP) signaling domain"/>
    <property type="match status" value="1"/>
</dbReference>
<evidence type="ECO:0000259" key="10">
    <source>
        <dbReference type="PROSITE" id="PS50111"/>
    </source>
</evidence>
<keyword evidence="13" id="KW-1185">Reference proteome</keyword>
<accession>A0A172ZAJ5</accession>
<dbReference type="InterPro" id="IPR033463">
    <property type="entry name" value="sCache_3"/>
</dbReference>
<keyword evidence="6 8" id="KW-0807">Transducer</keyword>
<evidence type="ECO:0000256" key="8">
    <source>
        <dbReference type="PROSITE-ProRule" id="PRU00284"/>
    </source>
</evidence>